<dbReference type="InterPro" id="IPR011059">
    <property type="entry name" value="Metal-dep_hydrolase_composite"/>
</dbReference>
<dbReference type="EMBL" id="JANKAS010000014">
    <property type="protein sequence ID" value="MCR1899824.1"/>
    <property type="molecule type" value="Genomic_DNA"/>
</dbReference>
<dbReference type="InterPro" id="IPR032466">
    <property type="entry name" value="Metal_Hydrolase"/>
</dbReference>
<dbReference type="Gene3D" id="3.20.20.140">
    <property type="entry name" value="Metal-dependent hydrolases"/>
    <property type="match status" value="1"/>
</dbReference>
<dbReference type="Proteomes" id="UP001205748">
    <property type="component" value="Unassembled WGS sequence"/>
</dbReference>
<name>A0AAE3HJ58_9FIRM</name>
<accession>A0AAE3HJ58</accession>
<proteinExistence type="predicted"/>
<protein>
    <submittedName>
        <fullName evidence="2">Amidohydrolase</fullName>
    </submittedName>
</protein>
<dbReference type="Gene3D" id="2.30.40.10">
    <property type="entry name" value="Urease, subunit C, domain 1"/>
    <property type="match status" value="1"/>
</dbReference>
<dbReference type="SUPFAM" id="SSF51556">
    <property type="entry name" value="Metallo-dependent hydrolases"/>
    <property type="match status" value="1"/>
</dbReference>
<evidence type="ECO:0000313" key="2">
    <source>
        <dbReference type="EMBL" id="MCR1899824.1"/>
    </source>
</evidence>
<dbReference type="Pfam" id="PF07969">
    <property type="entry name" value="Amidohydro_3"/>
    <property type="match status" value="1"/>
</dbReference>
<dbReference type="GO" id="GO:0016810">
    <property type="term" value="F:hydrolase activity, acting on carbon-nitrogen (but not peptide) bonds"/>
    <property type="evidence" value="ECO:0007669"/>
    <property type="project" value="InterPro"/>
</dbReference>
<dbReference type="Gene3D" id="3.10.310.70">
    <property type="match status" value="1"/>
</dbReference>
<dbReference type="PANTHER" id="PTHR22642">
    <property type="entry name" value="IMIDAZOLONEPROPIONASE"/>
    <property type="match status" value="1"/>
</dbReference>
<dbReference type="PANTHER" id="PTHR22642:SF2">
    <property type="entry name" value="PROTEIN LONG AFTER FAR-RED 3"/>
    <property type="match status" value="1"/>
</dbReference>
<dbReference type="AlphaFoldDB" id="A0AAE3HJ58"/>
<dbReference type="SUPFAM" id="SSF51338">
    <property type="entry name" value="Composite domain of metallo-dependent hydrolases"/>
    <property type="match status" value="1"/>
</dbReference>
<dbReference type="CDD" id="cd01300">
    <property type="entry name" value="YtcJ_like"/>
    <property type="match status" value="1"/>
</dbReference>
<sequence>MKTILQNAKIYIEKNNFQEAIFIEDGIIKQVGSNEEILQNKADHIIDLQGKTVLPGFNDSHLHITTVGDAMTSCNLTSARSIDGIIQLGKNFIAQNPEITVLNGRGWNQDYFTSGEKRLLNKFDLDKISTEIPIVFNRVCGHVSVGNSKALEIVGVDEKTTVDGGTIELGSDGKPNGIFNENAIGLIQSLLSEKNDNDREEEFLKAAHYALSVGITSVQSCDIMNSHFETMFRIIHNIYDNKKTKLRYSHQFNFQDINDFKAYLQTEHKTGQYDEKFLSKGALKLFKDGSLGARTALMLDDYKDASGVKGVAALSDEQLQELCDLATENGIRVVTHAIGDGAIESVINAYEKTMNNGLNPLRHGIVHCQITRRDQLQRIAKLNIPIMFQPIFLDYDIQIVEDRVGKDLARTSYACNTLHKLGAPLSFGTDSPVEDCNPFPNIYCAVTRQRIDGTPTDGFLPNEKMELEDVIDIYTMGSAFNEFKEEFKGRLKPGYVADLIVLDTDIFTVEASKIKNIKVEKTMIDGEFVYHRDPARV</sequence>
<dbReference type="InterPro" id="IPR013108">
    <property type="entry name" value="Amidohydro_3"/>
</dbReference>
<keyword evidence="3" id="KW-1185">Reference proteome</keyword>
<evidence type="ECO:0000259" key="1">
    <source>
        <dbReference type="Pfam" id="PF07969"/>
    </source>
</evidence>
<organism evidence="2 3">
    <name type="scientific">Irregularibacter muris</name>
    <dbReference type="NCBI Taxonomy" id="1796619"/>
    <lineage>
        <taxon>Bacteria</taxon>
        <taxon>Bacillati</taxon>
        <taxon>Bacillota</taxon>
        <taxon>Clostridia</taxon>
        <taxon>Eubacteriales</taxon>
        <taxon>Eubacteriaceae</taxon>
        <taxon>Irregularibacter</taxon>
    </lineage>
</organism>
<comment type="caution">
    <text evidence="2">The sequence shown here is derived from an EMBL/GenBank/DDBJ whole genome shotgun (WGS) entry which is preliminary data.</text>
</comment>
<evidence type="ECO:0000313" key="3">
    <source>
        <dbReference type="Proteomes" id="UP001205748"/>
    </source>
</evidence>
<dbReference type="RefSeq" id="WP_257532551.1">
    <property type="nucleotide sequence ID" value="NZ_JANKAS010000014.1"/>
</dbReference>
<gene>
    <name evidence="2" type="ORF">NSA47_12660</name>
</gene>
<dbReference type="InterPro" id="IPR033932">
    <property type="entry name" value="YtcJ-like"/>
</dbReference>
<feature type="domain" description="Amidohydrolase 3" evidence="1">
    <location>
        <begin position="45"/>
        <end position="530"/>
    </location>
</feature>
<reference evidence="2" key="1">
    <citation type="submission" date="2022-07" db="EMBL/GenBank/DDBJ databases">
        <title>Enhanced cultured diversity of the mouse gut microbiota enables custom-made synthetic communities.</title>
        <authorList>
            <person name="Afrizal A."/>
        </authorList>
    </citation>
    <scope>NUCLEOTIDE SEQUENCE</scope>
    <source>
        <strain evidence="2">DSM 28593</strain>
    </source>
</reference>